<dbReference type="SUPFAM" id="SSF51679">
    <property type="entry name" value="Bacterial luciferase-like"/>
    <property type="match status" value="1"/>
</dbReference>
<evidence type="ECO:0000313" key="5">
    <source>
        <dbReference type="Proteomes" id="UP000019140"/>
    </source>
</evidence>
<name>W4M4Q7_9BACT</name>
<sequence length="348" mass="39456">MLADQLGFDYIVGAEHHFSSYGFLPYPLLLIPLLAERTQHIRFSTAVVVLPLRNPIQLAEEIAMLDIVTNGRVEVGFGTGYQAYEFERFGVNLAENRAMFEEALDLITKLLSTENVSHQGRYWNLPETTILPRPITQPHPPFWRATSSVPTMAWSLEHGLKVITGGTASSMDRIINNWHLFQDAVELANVPWPQEFIIQRGVYVSDSEEDAKAMLPHAVWHTRTARGLSANALPVHAGRAMTELTAQVAEEDDPAFLYKDWFFGTPEIVAEKIYRMTQYTGVTYLNCTFNIGQIPHHKAVRSMELFATKVMPHFRQYVPDQSVYPRRGDAPDPQGYFAWEEGMPLTFG</sequence>
<keyword evidence="1" id="KW-0560">Oxidoreductase</keyword>
<accession>W4M4Q7</accession>
<organism evidence="4 5">
    <name type="scientific">Candidatus Entotheonella gemina</name>
    <dbReference type="NCBI Taxonomy" id="1429439"/>
    <lineage>
        <taxon>Bacteria</taxon>
        <taxon>Pseudomonadati</taxon>
        <taxon>Nitrospinota/Tectimicrobiota group</taxon>
        <taxon>Candidatus Tectimicrobiota</taxon>
        <taxon>Candidatus Entotheonellia</taxon>
        <taxon>Candidatus Entotheonellales</taxon>
        <taxon>Candidatus Entotheonellaceae</taxon>
        <taxon>Candidatus Entotheonella</taxon>
    </lineage>
</organism>
<dbReference type="GO" id="GO:0005829">
    <property type="term" value="C:cytosol"/>
    <property type="evidence" value="ECO:0007669"/>
    <property type="project" value="TreeGrafter"/>
</dbReference>
<dbReference type="Proteomes" id="UP000019140">
    <property type="component" value="Unassembled WGS sequence"/>
</dbReference>
<dbReference type="GO" id="GO:0004497">
    <property type="term" value="F:monooxygenase activity"/>
    <property type="evidence" value="ECO:0007669"/>
    <property type="project" value="UniProtKB-KW"/>
</dbReference>
<evidence type="ECO:0000313" key="4">
    <source>
        <dbReference type="EMBL" id="ETX04627.1"/>
    </source>
</evidence>
<dbReference type="HOGENOM" id="CLU_027853_3_0_7"/>
<dbReference type="PANTHER" id="PTHR30137">
    <property type="entry name" value="LUCIFERASE-LIKE MONOOXYGENASE"/>
    <property type="match status" value="1"/>
</dbReference>
<dbReference type="Pfam" id="PF00296">
    <property type="entry name" value="Bac_luciferase"/>
    <property type="match status" value="1"/>
</dbReference>
<proteinExistence type="predicted"/>
<gene>
    <name evidence="4" type="ORF">ETSY2_27785</name>
</gene>
<dbReference type="EMBL" id="AZHX01001177">
    <property type="protein sequence ID" value="ETX04627.1"/>
    <property type="molecule type" value="Genomic_DNA"/>
</dbReference>
<evidence type="ECO:0000256" key="1">
    <source>
        <dbReference type="ARBA" id="ARBA00023002"/>
    </source>
</evidence>
<dbReference type="InterPro" id="IPR036661">
    <property type="entry name" value="Luciferase-like_sf"/>
</dbReference>
<keyword evidence="2" id="KW-0503">Monooxygenase</keyword>
<feature type="domain" description="Luciferase-like" evidence="3">
    <location>
        <begin position="2"/>
        <end position="283"/>
    </location>
</feature>
<comment type="caution">
    <text evidence="4">The sequence shown here is derived from an EMBL/GenBank/DDBJ whole genome shotgun (WGS) entry which is preliminary data.</text>
</comment>
<evidence type="ECO:0000256" key="2">
    <source>
        <dbReference type="ARBA" id="ARBA00023033"/>
    </source>
</evidence>
<dbReference type="Gene3D" id="3.20.20.30">
    <property type="entry name" value="Luciferase-like domain"/>
    <property type="match status" value="1"/>
</dbReference>
<reference evidence="4 5" key="1">
    <citation type="journal article" date="2014" name="Nature">
        <title>An environmental bacterial taxon with a large and distinct metabolic repertoire.</title>
        <authorList>
            <person name="Wilson M.C."/>
            <person name="Mori T."/>
            <person name="Ruckert C."/>
            <person name="Uria A.R."/>
            <person name="Helf M.J."/>
            <person name="Takada K."/>
            <person name="Gernert C."/>
            <person name="Steffens U.A."/>
            <person name="Heycke N."/>
            <person name="Schmitt S."/>
            <person name="Rinke C."/>
            <person name="Helfrich E.J."/>
            <person name="Brachmann A.O."/>
            <person name="Gurgui C."/>
            <person name="Wakimoto T."/>
            <person name="Kracht M."/>
            <person name="Crusemann M."/>
            <person name="Hentschel U."/>
            <person name="Abe I."/>
            <person name="Matsunaga S."/>
            <person name="Kalinowski J."/>
            <person name="Takeyama H."/>
            <person name="Piel J."/>
        </authorList>
    </citation>
    <scope>NUCLEOTIDE SEQUENCE [LARGE SCALE GENOMIC DNA]</scope>
    <source>
        <strain evidence="5">TSY2</strain>
    </source>
</reference>
<keyword evidence="5" id="KW-1185">Reference proteome</keyword>
<protein>
    <recommendedName>
        <fullName evidence="3">Luciferase-like domain-containing protein</fullName>
    </recommendedName>
</protein>
<evidence type="ECO:0000259" key="3">
    <source>
        <dbReference type="Pfam" id="PF00296"/>
    </source>
</evidence>
<dbReference type="PANTHER" id="PTHR30137:SF8">
    <property type="entry name" value="BLR5498 PROTEIN"/>
    <property type="match status" value="1"/>
</dbReference>
<dbReference type="AlphaFoldDB" id="W4M4Q7"/>
<dbReference type="InterPro" id="IPR050766">
    <property type="entry name" value="Bact_Lucif_Oxidored"/>
</dbReference>
<dbReference type="InterPro" id="IPR011251">
    <property type="entry name" value="Luciferase-like_dom"/>
</dbReference>
<dbReference type="GO" id="GO:0016705">
    <property type="term" value="F:oxidoreductase activity, acting on paired donors, with incorporation or reduction of molecular oxygen"/>
    <property type="evidence" value="ECO:0007669"/>
    <property type="project" value="InterPro"/>
</dbReference>